<feature type="domain" description="F-box" evidence="1">
    <location>
        <begin position="2"/>
        <end position="49"/>
    </location>
</feature>
<dbReference type="Pfam" id="PF00646">
    <property type="entry name" value="F-box"/>
    <property type="match status" value="1"/>
</dbReference>
<protein>
    <recommendedName>
        <fullName evidence="1">F-box domain-containing protein</fullName>
    </recommendedName>
</protein>
<dbReference type="InterPro" id="IPR001810">
    <property type="entry name" value="F-box_dom"/>
</dbReference>
<dbReference type="EMBL" id="PDUG01000005">
    <property type="protein sequence ID" value="PIC30325.1"/>
    <property type="molecule type" value="Genomic_DNA"/>
</dbReference>
<dbReference type="Proteomes" id="UP000230233">
    <property type="component" value="Chromosome V"/>
</dbReference>
<evidence type="ECO:0000313" key="2">
    <source>
        <dbReference type="EMBL" id="PIC30325.1"/>
    </source>
</evidence>
<dbReference type="Pfam" id="PF07735">
    <property type="entry name" value="FBA_2"/>
    <property type="match status" value="1"/>
</dbReference>
<comment type="caution">
    <text evidence="2">The sequence shown here is derived from an EMBL/GenBank/DDBJ whole genome shotgun (WGS) entry which is preliminary data.</text>
</comment>
<dbReference type="PANTHER" id="PTHR22899:SF0">
    <property type="entry name" value="F-BOX ASSOCIATED DOMAIN-CONTAINING PROTEIN-RELATED"/>
    <property type="match status" value="1"/>
</dbReference>
<evidence type="ECO:0000259" key="1">
    <source>
        <dbReference type="PROSITE" id="PS50181"/>
    </source>
</evidence>
<dbReference type="PROSITE" id="PS50181">
    <property type="entry name" value="FBOX"/>
    <property type="match status" value="1"/>
</dbReference>
<sequence length="300" mass="34781">MPIRLLSLPDKDLQYALNCMDICDLIALSLCSKQTKNFAKLSNRYIEPISVQVYDNYVRFEIIPWDIHQPIIPITFLASSDSRINLDRGNGAELWRKRKFTQSDWIAHFLSIFDESMIDELVISDFCPISYLDNVKQIIPKCGTLRIPRDCSMELTKAAILKLAPLAEEVEVNKNIFIDDISLFLSYNLNALVIIDRITPLKLELSDLLVLNITDLTVVTANVTGRELNRFLKLWMKGNYTFYRPKSIEFQLNFGMPVNCEEVFKGIKYATVDNRRRLTRADGKELLITFSWIYVDFKFL</sequence>
<name>A0A2G5TSP2_9PELO</name>
<evidence type="ECO:0000313" key="3">
    <source>
        <dbReference type="Proteomes" id="UP000230233"/>
    </source>
</evidence>
<dbReference type="AlphaFoldDB" id="A0A2G5TSP2"/>
<keyword evidence="3" id="KW-1185">Reference proteome</keyword>
<organism evidence="2 3">
    <name type="scientific">Caenorhabditis nigoni</name>
    <dbReference type="NCBI Taxonomy" id="1611254"/>
    <lineage>
        <taxon>Eukaryota</taxon>
        <taxon>Metazoa</taxon>
        <taxon>Ecdysozoa</taxon>
        <taxon>Nematoda</taxon>
        <taxon>Chromadorea</taxon>
        <taxon>Rhabditida</taxon>
        <taxon>Rhabditina</taxon>
        <taxon>Rhabditomorpha</taxon>
        <taxon>Rhabditoidea</taxon>
        <taxon>Rhabditidae</taxon>
        <taxon>Peloderinae</taxon>
        <taxon>Caenorhabditis</taxon>
    </lineage>
</organism>
<accession>A0A2G5TSP2</accession>
<dbReference type="InterPro" id="IPR053222">
    <property type="entry name" value="Zygotic_Embryogenesis-Asso"/>
</dbReference>
<dbReference type="InterPro" id="IPR012885">
    <property type="entry name" value="F-box_Sdz-33"/>
</dbReference>
<reference evidence="3" key="1">
    <citation type="submission" date="2017-10" db="EMBL/GenBank/DDBJ databases">
        <title>Rapid genome shrinkage in a self-fertile nematode reveals novel sperm competition proteins.</title>
        <authorList>
            <person name="Yin D."/>
            <person name="Schwarz E.M."/>
            <person name="Thomas C.G."/>
            <person name="Felde R.L."/>
            <person name="Korf I.F."/>
            <person name="Cutter A.D."/>
            <person name="Schartner C.M."/>
            <person name="Ralston E.J."/>
            <person name="Meyer B.J."/>
            <person name="Haag E.S."/>
        </authorList>
    </citation>
    <scope>NUCLEOTIDE SEQUENCE [LARGE SCALE GENOMIC DNA]</scope>
    <source>
        <strain evidence="3">JU1422</strain>
    </source>
</reference>
<proteinExistence type="predicted"/>
<gene>
    <name evidence="2" type="primary">Cnig_chr_V.g21601</name>
    <name evidence="2" type="ORF">B9Z55_021601</name>
</gene>
<dbReference type="PANTHER" id="PTHR22899">
    <property type="entry name" value="CYCLIN-RELATED F-BOX FAMILY"/>
    <property type="match status" value="1"/>
</dbReference>